<sequence>MKPKIDLEKFQELLINWISSVVKPEDAVNPDAYTSEELALIDNVFRRFTELTDAVDRLDLCLTFIKGCAPRLEDLKLYDYLMYHLTFYIQEVYILNERMESYANTILRLRKKRGLPAAKDRYDGLLESVRLPLSQIVFARGSNVHDRAFNDERMRELSMFSFLAVRAAEKPEWSQMAKDLYRASKATWIEQLTANRKAISTLLDQHCNALLPEVAELLPNNSFKPKPLRGSA</sequence>
<accession>A0A088FSF1</accession>
<evidence type="ECO:0000313" key="1">
    <source>
        <dbReference type="EMBL" id="AIM48014.1"/>
    </source>
</evidence>
<dbReference type="AlphaFoldDB" id="A0A088FSF1"/>
<protein>
    <submittedName>
        <fullName evidence="1">Uncharacterized protein</fullName>
    </submittedName>
</protein>
<reference evidence="1" key="1">
    <citation type="journal article" date="2014" name="Appl. Environ. Microbiol.">
        <title>Genomic insights into the evolutionary origin of Xanthomonas axonopodis pv. citri and its ecological relatives.</title>
        <authorList>
            <person name="Midha S."/>
            <person name="Patil P.B."/>
        </authorList>
    </citation>
    <scope>NUCLEOTIDE SEQUENCE</scope>
    <source>
        <strain evidence="1">LMG965</strain>
    </source>
</reference>
<dbReference type="RefSeq" id="WP_033485447.1">
    <property type="nucleotide sequence ID" value="NZ_CP084548.1"/>
</dbReference>
<dbReference type="EMBL" id="KF991095">
    <property type="protein sequence ID" value="AIM48014.1"/>
    <property type="molecule type" value="Genomic_DNA"/>
</dbReference>
<name>A0A088FSF1_XANCI</name>
<organism evidence="1">
    <name type="scientific">Xanthomonas citri pv. viticola</name>
    <dbReference type="NCBI Taxonomy" id="487899"/>
    <lineage>
        <taxon>Bacteria</taxon>
        <taxon>Pseudomonadati</taxon>
        <taxon>Pseudomonadota</taxon>
        <taxon>Gammaproteobacteria</taxon>
        <taxon>Lysobacterales</taxon>
        <taxon>Lysobacteraceae</taxon>
        <taxon>Xanthomonas</taxon>
    </lineage>
</organism>
<proteinExistence type="predicted"/>